<evidence type="ECO:0000256" key="1">
    <source>
        <dbReference type="SAM" id="Phobius"/>
    </source>
</evidence>
<dbReference type="Proteomes" id="UP000831786">
    <property type="component" value="Chromosome"/>
</dbReference>
<name>A0ABY4FKA8_9MICO</name>
<gene>
    <name evidence="3" type="ORF">MUN78_13870</name>
</gene>
<reference evidence="3 4" key="1">
    <citation type="submission" date="2022-04" db="EMBL/GenBank/DDBJ databases">
        <title>Leucobacter sp. isolated from rhizosphere of garlic.</title>
        <authorList>
            <person name="Won M."/>
            <person name="Lee C.-M."/>
            <person name="Woen H.-Y."/>
            <person name="Kwon S.-W."/>
        </authorList>
    </citation>
    <scope>NUCLEOTIDE SEQUENCE [LARGE SCALE GENOMIC DNA]</scope>
    <source>
        <strain evidence="3 4">H21R-40</strain>
    </source>
</reference>
<sequence>MGCFRRARSAGLAGLALAGALLAAGAPGALASPAHAASKAGRIAQSCGEQPVCLVDGASVENAAELGSALPEGVRVVVIPQPDQAQSVPSSTIAAELRSATGAETVIVIEDRATDRFAVSSAGDAAAITEALYSQGASDGGTAVAAIRDELVPAAGADAPDAAIGAGAGIIAGAALAVAAVAAGAVWLILRRRRRRERTAFAISAKLEKELAAALDGEDGAYVSEAVDALEELTGAYPDLGERIAALAQHVSELFVRVRRRGTDQQIRLLQSQYKDTLSKLLKALHEDYYGDILRNPQYWSNPEARLAEVRRAVESVDQQAVENIRQVNESRDLEFKVALDSLIKTVAEAKLSDVYPDRES</sequence>
<accession>A0ABY4FKA8</accession>
<feature type="chain" id="PRO_5046525293" evidence="2">
    <location>
        <begin position="32"/>
        <end position="361"/>
    </location>
</feature>
<keyword evidence="1" id="KW-0812">Transmembrane</keyword>
<evidence type="ECO:0000313" key="4">
    <source>
        <dbReference type="Proteomes" id="UP000831786"/>
    </source>
</evidence>
<organism evidence="3 4">
    <name type="scientific">Leucobacter allii</name>
    <dbReference type="NCBI Taxonomy" id="2932247"/>
    <lineage>
        <taxon>Bacteria</taxon>
        <taxon>Bacillati</taxon>
        <taxon>Actinomycetota</taxon>
        <taxon>Actinomycetes</taxon>
        <taxon>Micrococcales</taxon>
        <taxon>Microbacteriaceae</taxon>
        <taxon>Leucobacter</taxon>
    </lineage>
</organism>
<evidence type="ECO:0000313" key="3">
    <source>
        <dbReference type="EMBL" id="UOQ56744.1"/>
    </source>
</evidence>
<evidence type="ECO:0000256" key="2">
    <source>
        <dbReference type="SAM" id="SignalP"/>
    </source>
</evidence>
<dbReference type="RefSeq" id="WP_244727184.1">
    <property type="nucleotide sequence ID" value="NZ_CP095045.1"/>
</dbReference>
<feature type="transmembrane region" description="Helical" evidence="1">
    <location>
        <begin position="170"/>
        <end position="190"/>
    </location>
</feature>
<protein>
    <submittedName>
        <fullName evidence="3">Uncharacterized protein</fullName>
    </submittedName>
</protein>
<dbReference type="EMBL" id="CP095045">
    <property type="protein sequence ID" value="UOQ56744.1"/>
    <property type="molecule type" value="Genomic_DNA"/>
</dbReference>
<keyword evidence="1" id="KW-1133">Transmembrane helix</keyword>
<keyword evidence="4" id="KW-1185">Reference proteome</keyword>
<proteinExistence type="predicted"/>
<keyword evidence="1" id="KW-0472">Membrane</keyword>
<keyword evidence="2" id="KW-0732">Signal</keyword>
<feature type="signal peptide" evidence="2">
    <location>
        <begin position="1"/>
        <end position="31"/>
    </location>
</feature>